<name>A0A9X2GDG1_9ACTN</name>
<comment type="caution">
    <text evidence="1">The sequence shown here is derived from an EMBL/GenBank/DDBJ whole genome shotgun (WGS) entry which is preliminary data.</text>
</comment>
<evidence type="ECO:0000313" key="1">
    <source>
        <dbReference type="EMBL" id="MCP2356856.1"/>
    </source>
</evidence>
<proteinExistence type="predicted"/>
<dbReference type="AlphaFoldDB" id="A0A9X2GDG1"/>
<organism evidence="1 2">
    <name type="scientific">Nonomuraea thailandensis</name>
    <dbReference type="NCBI Taxonomy" id="1188745"/>
    <lineage>
        <taxon>Bacteria</taxon>
        <taxon>Bacillati</taxon>
        <taxon>Actinomycetota</taxon>
        <taxon>Actinomycetes</taxon>
        <taxon>Streptosporangiales</taxon>
        <taxon>Streptosporangiaceae</taxon>
        <taxon>Nonomuraea</taxon>
    </lineage>
</organism>
<sequence length="61" mass="6756">MRGQRDRWGAVMGRYLVRADGLRAEPVKLTAGSPPWQFARMREIVNLADLRGVDAGGEETA</sequence>
<dbReference type="EMBL" id="JAMZEB010000002">
    <property type="protein sequence ID" value="MCP2356856.1"/>
    <property type="molecule type" value="Genomic_DNA"/>
</dbReference>
<reference evidence="1" key="1">
    <citation type="submission" date="2022-06" db="EMBL/GenBank/DDBJ databases">
        <title>Sequencing the genomes of 1000 actinobacteria strains.</title>
        <authorList>
            <person name="Klenk H.-P."/>
        </authorList>
    </citation>
    <scope>NUCLEOTIDE SEQUENCE</scope>
    <source>
        <strain evidence="1">DSM 46694</strain>
    </source>
</reference>
<dbReference type="Proteomes" id="UP001139648">
    <property type="component" value="Unassembled WGS sequence"/>
</dbReference>
<dbReference type="RefSeq" id="WP_253744025.1">
    <property type="nucleotide sequence ID" value="NZ_BAABKA010000063.1"/>
</dbReference>
<evidence type="ECO:0000313" key="2">
    <source>
        <dbReference type="Proteomes" id="UP001139648"/>
    </source>
</evidence>
<protein>
    <submittedName>
        <fullName evidence="1">Uncharacterized protein</fullName>
    </submittedName>
</protein>
<gene>
    <name evidence="1" type="ORF">HD597_003876</name>
</gene>
<keyword evidence="2" id="KW-1185">Reference proteome</keyword>
<accession>A0A9X2GDG1</accession>